<organism evidence="2">
    <name type="scientific">Anopheles darlingi</name>
    <name type="common">Mosquito</name>
    <dbReference type="NCBI Taxonomy" id="43151"/>
    <lineage>
        <taxon>Eukaryota</taxon>
        <taxon>Metazoa</taxon>
        <taxon>Ecdysozoa</taxon>
        <taxon>Arthropoda</taxon>
        <taxon>Hexapoda</taxon>
        <taxon>Insecta</taxon>
        <taxon>Pterygota</taxon>
        <taxon>Neoptera</taxon>
        <taxon>Endopterygota</taxon>
        <taxon>Diptera</taxon>
        <taxon>Nematocera</taxon>
        <taxon>Culicoidea</taxon>
        <taxon>Culicidae</taxon>
        <taxon>Anophelinae</taxon>
        <taxon>Anopheles</taxon>
    </lineage>
</organism>
<proteinExistence type="predicted"/>
<evidence type="ECO:0000256" key="1">
    <source>
        <dbReference type="SAM" id="SignalP"/>
    </source>
</evidence>
<protein>
    <submittedName>
        <fullName evidence="2">Putative secreted protein</fullName>
    </submittedName>
</protein>
<sequence length="85" mass="9340">MWCSSITVMFSIKGVLTISTFDSQPTKRGKAIKKRYSTMTSCGSNVTVIILQVTCSVGVQTVVTILRIDARRFAPSRVTFFVSSV</sequence>
<name>A0A2M4D8K5_ANODA</name>
<feature type="chain" id="PRO_5014714463" evidence="1">
    <location>
        <begin position="18"/>
        <end position="85"/>
    </location>
</feature>
<dbReference type="AlphaFoldDB" id="A0A2M4D8K5"/>
<dbReference type="EMBL" id="GGFL01009230">
    <property type="protein sequence ID" value="MBW73408.1"/>
    <property type="molecule type" value="Transcribed_RNA"/>
</dbReference>
<evidence type="ECO:0000313" key="2">
    <source>
        <dbReference type="EMBL" id="MBW73408.1"/>
    </source>
</evidence>
<feature type="signal peptide" evidence="1">
    <location>
        <begin position="1"/>
        <end position="17"/>
    </location>
</feature>
<keyword evidence="1" id="KW-0732">Signal</keyword>
<reference evidence="2" key="1">
    <citation type="submission" date="2018-01" db="EMBL/GenBank/DDBJ databases">
        <title>An insight into the sialome of Amazonian anophelines.</title>
        <authorList>
            <person name="Ribeiro J.M."/>
            <person name="Scarpassa V."/>
            <person name="Calvo E."/>
        </authorList>
    </citation>
    <scope>NUCLEOTIDE SEQUENCE</scope>
</reference>
<accession>A0A2M4D8K5</accession>